<evidence type="ECO:0000256" key="13">
    <source>
        <dbReference type="ARBA" id="ARBA00023098"/>
    </source>
</evidence>
<dbReference type="InterPro" id="IPR036400">
    <property type="entry name" value="Cyt_B5-like_heme/steroid_sf"/>
</dbReference>
<dbReference type="InterPro" id="IPR001199">
    <property type="entry name" value="Cyt_B5-like_heme/steroid-bd"/>
</dbReference>
<dbReference type="Gramene" id="rna-gnl|WGS:JABURB|Cocit.L5683.1">
    <property type="protein sequence ID" value="cds-KAF7845994.1"/>
    <property type="gene ID" value="gene-BT93_L5683"/>
</dbReference>
<comment type="subcellular location">
    <subcellularLocation>
        <location evidence="1">Membrane</location>
        <topology evidence="1">Multi-pass membrane protein</topology>
    </subcellularLocation>
</comment>
<evidence type="ECO:0000256" key="15">
    <source>
        <dbReference type="ARBA" id="ARBA00023160"/>
    </source>
</evidence>
<dbReference type="PANTHER" id="PTHR19359">
    <property type="entry name" value="CYTOCHROME B5"/>
    <property type="match status" value="1"/>
</dbReference>
<evidence type="ECO:0000256" key="1">
    <source>
        <dbReference type="ARBA" id="ARBA00004141"/>
    </source>
</evidence>
<keyword evidence="5 17" id="KW-0349">Heme</keyword>
<reference evidence="19" key="1">
    <citation type="submission" date="2020-05" db="EMBL/GenBank/DDBJ databases">
        <title>WGS assembly of Corymbia citriodora subspecies variegata.</title>
        <authorList>
            <person name="Barry K."/>
            <person name="Hundley H."/>
            <person name="Shu S."/>
            <person name="Jenkins J."/>
            <person name="Grimwood J."/>
            <person name="Baten A."/>
        </authorList>
    </citation>
    <scope>NUCLEOTIDE SEQUENCE</scope>
    <source>
        <strain evidence="19">CV2-018</strain>
    </source>
</reference>
<dbReference type="FunFam" id="3.10.120.10:FF:000004">
    <property type="entry name" value="Acyl-CoA desaturase"/>
    <property type="match status" value="1"/>
</dbReference>
<evidence type="ECO:0000256" key="4">
    <source>
        <dbReference type="ARBA" id="ARBA00022516"/>
    </source>
</evidence>
<keyword evidence="7 17" id="KW-0479">Metal-binding</keyword>
<evidence type="ECO:0000256" key="6">
    <source>
        <dbReference type="ARBA" id="ARBA00022692"/>
    </source>
</evidence>
<protein>
    <recommendedName>
        <fullName evidence="2">stearoyl-CoA 9-desaturase</fullName>
        <ecNumber evidence="2">1.14.19.1</ecNumber>
    </recommendedName>
</protein>
<dbReference type="PROSITE" id="PS00191">
    <property type="entry name" value="CYTOCHROME_B5_1"/>
    <property type="match status" value="1"/>
</dbReference>
<dbReference type="GO" id="GO:0020037">
    <property type="term" value="F:heme binding"/>
    <property type="evidence" value="ECO:0007669"/>
    <property type="project" value="UniProtKB-UniRule"/>
</dbReference>
<keyword evidence="20" id="KW-1185">Reference proteome</keyword>
<dbReference type="OrthoDB" id="10260134at2759"/>
<keyword evidence="13" id="KW-0443">Lipid metabolism</keyword>
<keyword evidence="3" id="KW-0813">Transport</keyword>
<evidence type="ECO:0000259" key="18">
    <source>
        <dbReference type="PROSITE" id="PS50255"/>
    </source>
</evidence>
<keyword evidence="4" id="KW-0444">Lipid biosynthesis</keyword>
<evidence type="ECO:0000313" key="19">
    <source>
        <dbReference type="EMBL" id="KAF7845994.1"/>
    </source>
</evidence>
<evidence type="ECO:0000256" key="10">
    <source>
        <dbReference type="ARBA" id="ARBA00022989"/>
    </source>
</evidence>
<evidence type="ECO:0000256" key="12">
    <source>
        <dbReference type="ARBA" id="ARBA00023004"/>
    </source>
</evidence>
<evidence type="ECO:0000256" key="3">
    <source>
        <dbReference type="ARBA" id="ARBA00022448"/>
    </source>
</evidence>
<dbReference type="SUPFAM" id="SSF55856">
    <property type="entry name" value="Cytochrome b5-like heme/steroid binding domain"/>
    <property type="match status" value="1"/>
</dbReference>
<evidence type="ECO:0000256" key="14">
    <source>
        <dbReference type="ARBA" id="ARBA00023136"/>
    </source>
</evidence>
<dbReference type="EC" id="1.14.19.1" evidence="2"/>
<comment type="similarity">
    <text evidence="16 17">Belongs to the cytochrome b5 family.</text>
</comment>
<dbReference type="PANTHER" id="PTHR19359:SF14">
    <property type="entry name" value="CYTOCHROME B5 A"/>
    <property type="match status" value="1"/>
</dbReference>
<dbReference type="GO" id="GO:0006633">
    <property type="term" value="P:fatty acid biosynthetic process"/>
    <property type="evidence" value="ECO:0007669"/>
    <property type="project" value="UniProtKB-KW"/>
</dbReference>
<evidence type="ECO:0000313" key="20">
    <source>
        <dbReference type="Proteomes" id="UP000806378"/>
    </source>
</evidence>
<evidence type="ECO:0000256" key="8">
    <source>
        <dbReference type="ARBA" id="ARBA00022832"/>
    </source>
</evidence>
<keyword evidence="14" id="KW-0472">Membrane</keyword>
<dbReference type="AlphaFoldDB" id="A0A8T0CFZ0"/>
<dbReference type="Proteomes" id="UP000806378">
    <property type="component" value="Unassembled WGS sequence"/>
</dbReference>
<keyword evidence="12 17" id="KW-0408">Iron</keyword>
<keyword evidence="10" id="KW-1133">Transmembrane helix</keyword>
<comment type="caution">
    <text evidence="19">The sequence shown here is derived from an EMBL/GenBank/DDBJ whole genome shotgun (WGS) entry which is preliminary data.</text>
</comment>
<keyword evidence="6" id="KW-0812">Transmembrane</keyword>
<organism evidence="19 20">
    <name type="scientific">Corymbia citriodora subsp. variegata</name>
    <dbReference type="NCBI Taxonomy" id="360336"/>
    <lineage>
        <taxon>Eukaryota</taxon>
        <taxon>Viridiplantae</taxon>
        <taxon>Streptophyta</taxon>
        <taxon>Embryophyta</taxon>
        <taxon>Tracheophyta</taxon>
        <taxon>Spermatophyta</taxon>
        <taxon>Magnoliopsida</taxon>
        <taxon>eudicotyledons</taxon>
        <taxon>Gunneridae</taxon>
        <taxon>Pentapetalae</taxon>
        <taxon>rosids</taxon>
        <taxon>malvids</taxon>
        <taxon>Myrtales</taxon>
        <taxon>Myrtaceae</taxon>
        <taxon>Myrtoideae</taxon>
        <taxon>Eucalypteae</taxon>
        <taxon>Corymbia</taxon>
    </lineage>
</organism>
<dbReference type="EMBL" id="MU096662">
    <property type="protein sequence ID" value="KAF7845994.1"/>
    <property type="molecule type" value="Genomic_DNA"/>
</dbReference>
<keyword evidence="11" id="KW-0560">Oxidoreductase</keyword>
<sequence length="125" mass="13422">MEWDDYVEQTKNGRGLIAVAGVVHDVSDFIKDHPGGKAMIKSGIGKDATAMFNGGVYYHSNAAHNLLSTMRVGVIRGGCEVEIWKKAQQENKDQHIIKDGEGNKIVRAGAQVTKVFEPIASAGAA</sequence>
<proteinExistence type="inferred from homology"/>
<feature type="domain" description="Cytochrome b5 heme-binding" evidence="18">
    <location>
        <begin position="1"/>
        <end position="76"/>
    </location>
</feature>
<dbReference type="Gene3D" id="3.10.120.10">
    <property type="entry name" value="Cytochrome b5-like heme/steroid binding domain"/>
    <property type="match status" value="1"/>
</dbReference>
<dbReference type="PROSITE" id="PS50255">
    <property type="entry name" value="CYTOCHROME_B5_2"/>
    <property type="match status" value="1"/>
</dbReference>
<dbReference type="InterPro" id="IPR018506">
    <property type="entry name" value="Cyt_B5_heme-BS"/>
</dbReference>
<evidence type="ECO:0000256" key="17">
    <source>
        <dbReference type="RuleBase" id="RU362121"/>
    </source>
</evidence>
<dbReference type="PRINTS" id="PR00363">
    <property type="entry name" value="CYTOCHROMEB5"/>
</dbReference>
<evidence type="ECO:0000256" key="5">
    <source>
        <dbReference type="ARBA" id="ARBA00022617"/>
    </source>
</evidence>
<keyword evidence="8" id="KW-0276">Fatty acid metabolism</keyword>
<keyword evidence="9" id="KW-0249">Electron transport</keyword>
<evidence type="ECO:0000256" key="2">
    <source>
        <dbReference type="ARBA" id="ARBA00012620"/>
    </source>
</evidence>
<accession>A0A8T0CFZ0</accession>
<dbReference type="GO" id="GO:0016020">
    <property type="term" value="C:membrane"/>
    <property type="evidence" value="ECO:0007669"/>
    <property type="project" value="UniProtKB-SubCell"/>
</dbReference>
<gene>
    <name evidence="19" type="ORF">BT93_L5683</name>
</gene>
<evidence type="ECO:0000256" key="16">
    <source>
        <dbReference type="ARBA" id="ARBA00038168"/>
    </source>
</evidence>
<dbReference type="SMART" id="SM01117">
    <property type="entry name" value="Cyt-b5"/>
    <property type="match status" value="1"/>
</dbReference>
<evidence type="ECO:0000256" key="7">
    <source>
        <dbReference type="ARBA" id="ARBA00022723"/>
    </source>
</evidence>
<dbReference type="GO" id="GO:0004768">
    <property type="term" value="F:stearoyl-CoA 9-desaturase activity"/>
    <property type="evidence" value="ECO:0007669"/>
    <property type="project" value="UniProtKB-EC"/>
</dbReference>
<dbReference type="Pfam" id="PF00173">
    <property type="entry name" value="Cyt-b5"/>
    <property type="match status" value="1"/>
</dbReference>
<evidence type="ECO:0000256" key="9">
    <source>
        <dbReference type="ARBA" id="ARBA00022982"/>
    </source>
</evidence>
<name>A0A8T0CFZ0_CORYI</name>
<dbReference type="InterPro" id="IPR050668">
    <property type="entry name" value="Cytochrome_b5"/>
</dbReference>
<dbReference type="GO" id="GO:0046872">
    <property type="term" value="F:metal ion binding"/>
    <property type="evidence" value="ECO:0007669"/>
    <property type="project" value="UniProtKB-UniRule"/>
</dbReference>
<keyword evidence="15" id="KW-0275">Fatty acid biosynthesis</keyword>
<evidence type="ECO:0000256" key="11">
    <source>
        <dbReference type="ARBA" id="ARBA00023002"/>
    </source>
</evidence>